<dbReference type="InterPro" id="IPR036397">
    <property type="entry name" value="RNaseH_sf"/>
</dbReference>
<evidence type="ECO:0000313" key="3">
    <source>
        <dbReference type="Proteomes" id="UP000189701"/>
    </source>
</evidence>
<dbReference type="OrthoDB" id="1304844at2759"/>
<feature type="signal peptide" evidence="1">
    <location>
        <begin position="1"/>
        <end position="16"/>
    </location>
</feature>
<evidence type="ECO:0000313" key="4">
    <source>
        <dbReference type="RefSeq" id="XP_009774213.1"/>
    </source>
</evidence>
<dbReference type="Pfam" id="PF13966">
    <property type="entry name" value="zf-RVT"/>
    <property type="match status" value="1"/>
</dbReference>
<sequence>MGSSLFWFVNWTRLGALYLNTPDDFYIDESVNNVTDVMHTGAWDADKLTNILPEEYAAHIIDNIKPPGEHQLLDIPYWCLETGGNFSVKSAWEYLRQRKDTGTTYIKMWVKGLPFKISFFMWKVWKAKLPLDDHMNKMGYAMPSRCWCCVQPGEETLQHLFFTSFAVKKVWSYFLMHAGIKIEGLSMHQAIVKCWTLRVISRLQTIFQALPAIIMWELWRRRNSYKHGEEVTIRRVIYHVSTTIQSLVRLRKPAVANIPQNWPDILQIMEQSSIGYALRDDEGNIKYACGKLIHDTTNNEAEALAILEALKCCEEKGFNRVILQTDSLLLKNAIEGLWNVPWVIAEYVEDIAKVMSTIHVNLSHILREGNCLADHLAYQALDMGNVKAHSFQELDTKGRRIVNNDKLQCPYLRVKVARQ</sequence>
<keyword evidence="3" id="KW-1185">Reference proteome</keyword>
<accession>A0A1U7W6H3</accession>
<organism evidence="3 4">
    <name type="scientific">Nicotiana sylvestris</name>
    <name type="common">Wood tobacco</name>
    <name type="synonym">South American tobacco</name>
    <dbReference type="NCBI Taxonomy" id="4096"/>
    <lineage>
        <taxon>Eukaryota</taxon>
        <taxon>Viridiplantae</taxon>
        <taxon>Streptophyta</taxon>
        <taxon>Embryophyta</taxon>
        <taxon>Tracheophyta</taxon>
        <taxon>Spermatophyta</taxon>
        <taxon>Magnoliopsida</taxon>
        <taxon>eudicotyledons</taxon>
        <taxon>Gunneridae</taxon>
        <taxon>Pentapetalae</taxon>
        <taxon>asterids</taxon>
        <taxon>lamiids</taxon>
        <taxon>Solanales</taxon>
        <taxon>Solanaceae</taxon>
        <taxon>Nicotianoideae</taxon>
        <taxon>Nicotianeae</taxon>
        <taxon>Nicotiana</taxon>
    </lineage>
</organism>
<name>A0A1U7W6H3_NICSY</name>
<dbReference type="CDD" id="cd06222">
    <property type="entry name" value="RNase_H_like"/>
    <property type="match status" value="1"/>
</dbReference>
<dbReference type="GO" id="GO:0003676">
    <property type="term" value="F:nucleic acid binding"/>
    <property type="evidence" value="ECO:0007669"/>
    <property type="project" value="InterPro"/>
</dbReference>
<dbReference type="eggNOG" id="KOG1075">
    <property type="taxonomic scope" value="Eukaryota"/>
</dbReference>
<evidence type="ECO:0000259" key="2">
    <source>
        <dbReference type="PROSITE" id="PS50879"/>
    </source>
</evidence>
<dbReference type="Proteomes" id="UP000189701">
    <property type="component" value="Unplaced"/>
</dbReference>
<gene>
    <name evidence="4" type="primary">LOC104224291</name>
</gene>
<dbReference type="GO" id="GO:0004523">
    <property type="term" value="F:RNA-DNA hybrid ribonuclease activity"/>
    <property type="evidence" value="ECO:0007669"/>
    <property type="project" value="InterPro"/>
</dbReference>
<reference evidence="3" key="1">
    <citation type="journal article" date="2013" name="Genome Biol.">
        <title>Reference genomes and transcriptomes of Nicotiana sylvestris and Nicotiana tomentosiformis.</title>
        <authorList>
            <person name="Sierro N."/>
            <person name="Battey J.N."/>
            <person name="Ouadi S."/>
            <person name="Bovet L."/>
            <person name="Goepfert S."/>
            <person name="Bakaher N."/>
            <person name="Peitsch M.C."/>
            <person name="Ivanov N.V."/>
        </authorList>
    </citation>
    <scope>NUCLEOTIDE SEQUENCE [LARGE SCALE GENOMIC DNA]</scope>
</reference>
<dbReference type="InterPro" id="IPR026960">
    <property type="entry name" value="RVT-Znf"/>
</dbReference>
<evidence type="ECO:0000256" key="1">
    <source>
        <dbReference type="SAM" id="SignalP"/>
    </source>
</evidence>
<protein>
    <submittedName>
        <fullName evidence="4">Uncharacterized protein LOC104224291</fullName>
    </submittedName>
</protein>
<dbReference type="PROSITE" id="PS50879">
    <property type="entry name" value="RNASE_H_1"/>
    <property type="match status" value="1"/>
</dbReference>
<dbReference type="Pfam" id="PF13456">
    <property type="entry name" value="RVT_3"/>
    <property type="match status" value="1"/>
</dbReference>
<dbReference type="PANTHER" id="PTHR47074:SF21">
    <property type="entry name" value="RNASE H TYPE-1 DOMAIN-CONTAINING PROTEIN"/>
    <property type="match status" value="1"/>
</dbReference>
<dbReference type="InterPro" id="IPR012337">
    <property type="entry name" value="RNaseH-like_sf"/>
</dbReference>
<dbReference type="AlphaFoldDB" id="A0A1U7W6H3"/>
<dbReference type="InterPro" id="IPR052929">
    <property type="entry name" value="RNase_H-like_EbsB-rel"/>
</dbReference>
<dbReference type="SUPFAM" id="SSF53098">
    <property type="entry name" value="Ribonuclease H-like"/>
    <property type="match status" value="1"/>
</dbReference>
<feature type="domain" description="RNase H type-1" evidence="2">
    <location>
        <begin position="259"/>
        <end position="382"/>
    </location>
</feature>
<proteinExistence type="predicted"/>
<keyword evidence="1" id="KW-0732">Signal</keyword>
<dbReference type="RefSeq" id="XP_009774213.1">
    <property type="nucleotide sequence ID" value="XM_009775911.1"/>
</dbReference>
<reference evidence="4" key="2">
    <citation type="submission" date="2025-08" db="UniProtKB">
        <authorList>
            <consortium name="RefSeq"/>
        </authorList>
    </citation>
    <scope>IDENTIFICATION</scope>
    <source>
        <tissue evidence="4">Leaf</tissue>
    </source>
</reference>
<feature type="chain" id="PRO_5010528208" evidence="1">
    <location>
        <begin position="17"/>
        <end position="419"/>
    </location>
</feature>
<dbReference type="InterPro" id="IPR002156">
    <property type="entry name" value="RNaseH_domain"/>
</dbReference>
<dbReference type="PANTHER" id="PTHR47074">
    <property type="entry name" value="BNAC02G40300D PROTEIN"/>
    <property type="match status" value="1"/>
</dbReference>
<dbReference type="Gene3D" id="3.30.420.10">
    <property type="entry name" value="Ribonuclease H-like superfamily/Ribonuclease H"/>
    <property type="match status" value="1"/>
</dbReference>
<dbReference type="InterPro" id="IPR044730">
    <property type="entry name" value="RNase_H-like_dom_plant"/>
</dbReference>